<dbReference type="AlphaFoldDB" id="A0A9W9U9N0"/>
<dbReference type="EMBL" id="JAPZBQ010000005">
    <property type="protein sequence ID" value="KAJ5327963.1"/>
    <property type="molecule type" value="Genomic_DNA"/>
</dbReference>
<reference evidence="2" key="1">
    <citation type="submission" date="2022-12" db="EMBL/GenBank/DDBJ databases">
        <authorList>
            <person name="Petersen C."/>
        </authorList>
    </citation>
    <scope>NUCLEOTIDE SEQUENCE</scope>
    <source>
        <strain evidence="2">IBT 35673</strain>
    </source>
</reference>
<feature type="region of interest" description="Disordered" evidence="1">
    <location>
        <begin position="301"/>
        <end position="325"/>
    </location>
</feature>
<feature type="compositionally biased region" description="Polar residues" evidence="1">
    <location>
        <begin position="261"/>
        <end position="274"/>
    </location>
</feature>
<protein>
    <submittedName>
        <fullName evidence="2">Uncharacterized protein</fullName>
    </submittedName>
</protein>
<evidence type="ECO:0000256" key="1">
    <source>
        <dbReference type="SAM" id="MobiDB-lite"/>
    </source>
</evidence>
<gene>
    <name evidence="2" type="ORF">N7452_008353</name>
</gene>
<dbReference type="Proteomes" id="UP001147695">
    <property type="component" value="Unassembled WGS sequence"/>
</dbReference>
<feature type="compositionally biased region" description="Acidic residues" evidence="1">
    <location>
        <begin position="303"/>
        <end position="325"/>
    </location>
</feature>
<name>A0A9W9U9N0_PENBR</name>
<comment type="caution">
    <text evidence="2">The sequence shown here is derived from an EMBL/GenBank/DDBJ whole genome shotgun (WGS) entry which is preliminary data.</text>
</comment>
<evidence type="ECO:0000313" key="2">
    <source>
        <dbReference type="EMBL" id="KAJ5327963.1"/>
    </source>
</evidence>
<sequence>MCPNSMGLSEAIHILCFARDKISDSQFWQLMDPDNDDEKIPCVRLSSLSVSEVENVLGLRSAYHNRGLGSFPDVPLPELLISGLSMIDSFLITGASTKATIRWRMCKFIRLAFDEAMNSSSEQGGRLEIHLERRWSFGPIRYNDQVVKLSGYPSYVLWYGDEDDMALNVMVAQDERFDESDKGIAEVLGYLAFVYHHRKNAKKENCPLYGIATDSTTFHFVRLDNDSTYVTTTLDSRVDLEKTFGLLVHVLKQASAVSSIQPTASFTQPDQGEGSTEPLVPTESCLRRKVDKRMQYERLKFEDSEELEDSFPEYETSEDEYSEDG</sequence>
<reference evidence="2" key="2">
    <citation type="journal article" date="2023" name="IMA Fungus">
        <title>Comparative genomic study of the Penicillium genus elucidates a diverse pangenome and 15 lateral gene transfer events.</title>
        <authorList>
            <person name="Petersen C."/>
            <person name="Sorensen T."/>
            <person name="Nielsen M.R."/>
            <person name="Sondergaard T.E."/>
            <person name="Sorensen J.L."/>
            <person name="Fitzpatrick D.A."/>
            <person name="Frisvad J.C."/>
            <person name="Nielsen K.L."/>
        </authorList>
    </citation>
    <scope>NUCLEOTIDE SEQUENCE</scope>
    <source>
        <strain evidence="2">IBT 35673</strain>
    </source>
</reference>
<organism evidence="2 3">
    <name type="scientific">Penicillium brevicompactum</name>
    <dbReference type="NCBI Taxonomy" id="5074"/>
    <lineage>
        <taxon>Eukaryota</taxon>
        <taxon>Fungi</taxon>
        <taxon>Dikarya</taxon>
        <taxon>Ascomycota</taxon>
        <taxon>Pezizomycotina</taxon>
        <taxon>Eurotiomycetes</taxon>
        <taxon>Eurotiomycetidae</taxon>
        <taxon>Eurotiales</taxon>
        <taxon>Aspergillaceae</taxon>
        <taxon>Penicillium</taxon>
    </lineage>
</organism>
<accession>A0A9W9U9N0</accession>
<feature type="region of interest" description="Disordered" evidence="1">
    <location>
        <begin position="261"/>
        <end position="281"/>
    </location>
</feature>
<evidence type="ECO:0000313" key="3">
    <source>
        <dbReference type="Proteomes" id="UP001147695"/>
    </source>
</evidence>
<proteinExistence type="predicted"/>